<evidence type="ECO:0000256" key="1">
    <source>
        <dbReference type="ARBA" id="ARBA00001946"/>
    </source>
</evidence>
<dbReference type="Gene3D" id="1.10.150.520">
    <property type="match status" value="1"/>
</dbReference>
<dbReference type="InterPro" id="IPR006439">
    <property type="entry name" value="HAD-SF_hydro_IA"/>
</dbReference>
<dbReference type="KEGG" id="teu:TEU_02790"/>
<dbReference type="HOGENOM" id="CLU_1202655_0_0_2"/>
<dbReference type="PANTHER" id="PTHR46470:SF2">
    <property type="entry name" value="GLYCERALDEHYDE 3-PHOSPHATE PHOSPHATASE"/>
    <property type="match status" value="1"/>
</dbReference>
<comment type="cofactor">
    <cofactor evidence="1">
        <name>Mg(2+)</name>
        <dbReference type="ChEBI" id="CHEBI:18420"/>
    </cofactor>
</comment>
<dbReference type="OrthoDB" id="27736at2157"/>
<protein>
    <submittedName>
        <fullName evidence="6">Hydrolase</fullName>
    </submittedName>
</protein>
<dbReference type="InterPro" id="IPR036412">
    <property type="entry name" value="HAD-like_sf"/>
</dbReference>
<evidence type="ECO:0000313" key="6">
    <source>
        <dbReference type="EMBL" id="AIU69356.1"/>
    </source>
</evidence>
<dbReference type="NCBIfam" id="TIGR01549">
    <property type="entry name" value="HAD-SF-IA-v1"/>
    <property type="match status" value="1"/>
</dbReference>
<proteinExistence type="inferred from homology"/>
<dbReference type="GO" id="GO:0016791">
    <property type="term" value="F:phosphatase activity"/>
    <property type="evidence" value="ECO:0007669"/>
    <property type="project" value="TreeGrafter"/>
</dbReference>
<dbReference type="GO" id="GO:0044281">
    <property type="term" value="P:small molecule metabolic process"/>
    <property type="evidence" value="ECO:0007669"/>
    <property type="project" value="UniProtKB-ARBA"/>
</dbReference>
<gene>
    <name evidence="6" type="ORF">TEU_02790</name>
</gene>
<dbReference type="InterPro" id="IPR023214">
    <property type="entry name" value="HAD_sf"/>
</dbReference>
<evidence type="ECO:0000256" key="5">
    <source>
        <dbReference type="ARBA" id="ARBA00022842"/>
    </source>
</evidence>
<comment type="similarity">
    <text evidence="2">Belongs to the HAD-like hydrolase superfamily.</text>
</comment>
<evidence type="ECO:0000256" key="3">
    <source>
        <dbReference type="ARBA" id="ARBA00022723"/>
    </source>
</evidence>
<dbReference type="STRING" id="1505907.TEU_02790"/>
<evidence type="ECO:0000256" key="4">
    <source>
        <dbReference type="ARBA" id="ARBA00022801"/>
    </source>
</evidence>
<dbReference type="Gene3D" id="3.40.50.1000">
    <property type="entry name" value="HAD superfamily/HAD-like"/>
    <property type="match status" value="1"/>
</dbReference>
<keyword evidence="7" id="KW-1185">Reference proteome</keyword>
<keyword evidence="3" id="KW-0479">Metal-binding</keyword>
<dbReference type="SFLD" id="SFLDS00003">
    <property type="entry name" value="Haloacid_Dehalogenase"/>
    <property type="match status" value="1"/>
</dbReference>
<evidence type="ECO:0000313" key="7">
    <source>
        <dbReference type="Proteomes" id="UP000029980"/>
    </source>
</evidence>
<dbReference type="SUPFAM" id="SSF56784">
    <property type="entry name" value="HAD-like"/>
    <property type="match status" value="1"/>
</dbReference>
<dbReference type="SFLD" id="SFLDG01129">
    <property type="entry name" value="C1.5:_HAD__Beta-PGM__Phosphata"/>
    <property type="match status" value="1"/>
</dbReference>
<dbReference type="PANTHER" id="PTHR46470">
    <property type="entry name" value="N-ACYLNEURAMINATE-9-PHOSPHATASE"/>
    <property type="match status" value="1"/>
</dbReference>
<keyword evidence="5" id="KW-0460">Magnesium</keyword>
<organism evidence="6 7">
    <name type="scientific">Thermococcus eurythermalis</name>
    <dbReference type="NCBI Taxonomy" id="1505907"/>
    <lineage>
        <taxon>Archaea</taxon>
        <taxon>Methanobacteriati</taxon>
        <taxon>Methanobacteriota</taxon>
        <taxon>Thermococci</taxon>
        <taxon>Thermococcales</taxon>
        <taxon>Thermococcaceae</taxon>
        <taxon>Thermococcus</taxon>
    </lineage>
</organism>
<dbReference type="GeneID" id="25152360"/>
<keyword evidence="4 6" id="KW-0378">Hydrolase</keyword>
<name>A0A097QSA5_9EURY</name>
<reference evidence="6 7" key="1">
    <citation type="journal article" date="2015" name="Int. J. Syst. Evol. Microbiol.">
        <title>Thermococcus eurythermalis sp. nov., a conditional piezophilic hyperthermophilic archaeon with a wide temperature range isolated from an oil-immersed chimney in the Guaymas Basin.</title>
        <authorList>
            <person name="Zhao W."/>
            <person name="Zeng X."/>
            <person name="Xiao X."/>
        </authorList>
    </citation>
    <scope>NUCLEOTIDE SEQUENCE [LARGE SCALE GENOMIC DNA]</scope>
    <source>
        <strain evidence="6 7">A501</strain>
    </source>
</reference>
<sequence>MLVLVDLDDTLCNTWEAGKRAMLRAIPFLLRRRKFRALFYFLTARYRGLEGLKRLHTLDLHELVEELFRGIYPGISGEELVEFSAFLENHFFRHLRLYEDALPFLRSLKGLGAKLVLVTDSSTNWQRKKLKVLGIEEYFDDVIISGETGHSKFEDYNFRLALERFPDSEVYVVGDRDETDMAGARAIGAVGILVRRGYFSGRKVRNADYVVKDLLEALEVIKREHKKRNQA</sequence>
<dbReference type="AlphaFoldDB" id="A0A097QSA5"/>
<dbReference type="RefSeq" id="WP_050002336.1">
    <property type="nucleotide sequence ID" value="NZ_CP008887.1"/>
</dbReference>
<accession>A0A097QSA5</accession>
<dbReference type="InterPro" id="IPR051400">
    <property type="entry name" value="HAD-like_hydrolase"/>
</dbReference>
<dbReference type="Proteomes" id="UP000029980">
    <property type="component" value="Chromosome"/>
</dbReference>
<dbReference type="GO" id="GO:0046872">
    <property type="term" value="F:metal ion binding"/>
    <property type="evidence" value="ECO:0007669"/>
    <property type="project" value="UniProtKB-KW"/>
</dbReference>
<evidence type="ECO:0000256" key="2">
    <source>
        <dbReference type="ARBA" id="ARBA00007958"/>
    </source>
</evidence>
<dbReference type="Pfam" id="PF00702">
    <property type="entry name" value="Hydrolase"/>
    <property type="match status" value="1"/>
</dbReference>
<dbReference type="EMBL" id="CP008887">
    <property type="protein sequence ID" value="AIU69356.1"/>
    <property type="molecule type" value="Genomic_DNA"/>
</dbReference>